<dbReference type="InterPro" id="IPR007621">
    <property type="entry name" value="TPM_dom"/>
</dbReference>
<feature type="region of interest" description="Disordered" evidence="1">
    <location>
        <begin position="238"/>
        <end position="261"/>
    </location>
</feature>
<dbReference type="PANTHER" id="PTHR30373:SF2">
    <property type="entry name" value="UPF0603 PROTEIN YGCG"/>
    <property type="match status" value="1"/>
</dbReference>
<reference evidence="5" key="1">
    <citation type="journal article" date="2019" name="Int. J. Syst. Evol. Microbiol.">
        <title>The Global Catalogue of Microorganisms (GCM) 10K type strain sequencing project: providing services to taxonomists for standard genome sequencing and annotation.</title>
        <authorList>
            <consortium name="The Broad Institute Genomics Platform"/>
            <consortium name="The Broad Institute Genome Sequencing Center for Infectious Disease"/>
            <person name="Wu L."/>
            <person name="Ma J."/>
        </authorList>
    </citation>
    <scope>NUCLEOTIDE SEQUENCE [LARGE SCALE GENOMIC DNA]</scope>
    <source>
        <strain evidence="5">CGMCC 1.6784</strain>
    </source>
</reference>
<name>A0ABQ2JED7_9SPHN</name>
<feature type="domain" description="TPM" evidence="3">
    <location>
        <begin position="38"/>
        <end position="161"/>
    </location>
</feature>
<keyword evidence="2" id="KW-0732">Signal</keyword>
<evidence type="ECO:0000256" key="1">
    <source>
        <dbReference type="SAM" id="MobiDB-lite"/>
    </source>
</evidence>
<gene>
    <name evidence="4" type="ORF">GCM10011349_12360</name>
</gene>
<dbReference type="Proteomes" id="UP000605099">
    <property type="component" value="Unassembled WGS sequence"/>
</dbReference>
<organism evidence="4 5">
    <name type="scientific">Novosphingobium indicum</name>
    <dbReference type="NCBI Taxonomy" id="462949"/>
    <lineage>
        <taxon>Bacteria</taxon>
        <taxon>Pseudomonadati</taxon>
        <taxon>Pseudomonadota</taxon>
        <taxon>Alphaproteobacteria</taxon>
        <taxon>Sphingomonadales</taxon>
        <taxon>Sphingomonadaceae</taxon>
        <taxon>Novosphingobium</taxon>
    </lineage>
</organism>
<comment type="caution">
    <text evidence="4">The sequence shown here is derived from an EMBL/GenBank/DDBJ whole genome shotgun (WGS) entry which is preliminary data.</text>
</comment>
<proteinExistence type="predicted"/>
<sequence>MRLIYPVLAFVAALLLVLAVLVMPALAAPNFPPLTGRVVDAANIVPPDIETRLTQKLEALEKKSGRQLVVATISDLQGYEISDYGYQLGRAWGLGDKQRNDGALLIVAPGQRKVRIEVGYNLEGILTDGMSSLIITQTIVPRFKRGDIGGGIEAGTDALIRQLTLSESDARAQAKAADQATEQSQSDTEVGPASLFPLLIFGIWALMAFGGHGHGRRHRHGSGLPTILWGPGLGGRGRGGSRGGFRGGGGSFGGGGASGGW</sequence>
<dbReference type="EMBL" id="BMLK01000005">
    <property type="protein sequence ID" value="GGN45861.1"/>
    <property type="molecule type" value="Genomic_DNA"/>
</dbReference>
<evidence type="ECO:0000259" key="3">
    <source>
        <dbReference type="Pfam" id="PF04536"/>
    </source>
</evidence>
<keyword evidence="5" id="KW-1185">Reference proteome</keyword>
<feature type="chain" id="PRO_5046107996" description="TPM domain-containing protein" evidence="2">
    <location>
        <begin position="28"/>
        <end position="261"/>
    </location>
</feature>
<evidence type="ECO:0000313" key="4">
    <source>
        <dbReference type="EMBL" id="GGN45861.1"/>
    </source>
</evidence>
<protein>
    <recommendedName>
        <fullName evidence="3">TPM domain-containing protein</fullName>
    </recommendedName>
</protein>
<evidence type="ECO:0000256" key="2">
    <source>
        <dbReference type="SAM" id="SignalP"/>
    </source>
</evidence>
<dbReference type="Pfam" id="PF04536">
    <property type="entry name" value="TPM_phosphatase"/>
    <property type="match status" value="1"/>
</dbReference>
<dbReference type="Gene3D" id="3.10.310.50">
    <property type="match status" value="1"/>
</dbReference>
<dbReference type="PANTHER" id="PTHR30373">
    <property type="entry name" value="UPF0603 PROTEIN YGCG"/>
    <property type="match status" value="1"/>
</dbReference>
<evidence type="ECO:0000313" key="5">
    <source>
        <dbReference type="Proteomes" id="UP000605099"/>
    </source>
</evidence>
<accession>A0ABQ2JED7</accession>
<dbReference type="RefSeq" id="WP_188818828.1">
    <property type="nucleotide sequence ID" value="NZ_BMLK01000005.1"/>
</dbReference>
<feature type="signal peptide" evidence="2">
    <location>
        <begin position="1"/>
        <end position="27"/>
    </location>
</feature>